<dbReference type="CDD" id="cd04794">
    <property type="entry name" value="euk_LANCL"/>
    <property type="match status" value="1"/>
</dbReference>
<evidence type="ECO:0000313" key="2">
    <source>
        <dbReference type="EMBL" id="KAJ6419401.1"/>
    </source>
</evidence>
<dbReference type="PRINTS" id="PR01950">
    <property type="entry name" value="LANCSUPER"/>
</dbReference>
<comment type="caution">
    <text evidence="2">The sequence shown here is derived from an EMBL/GenBank/DDBJ whole genome shotgun (WGS) entry which is preliminary data.</text>
</comment>
<accession>A0AAD6K9F4</accession>
<dbReference type="InterPro" id="IPR007822">
    <property type="entry name" value="LANC-like"/>
</dbReference>
<reference evidence="2 3" key="1">
    <citation type="journal article" date="2023" name="Int. J. Mol. Sci.">
        <title>De Novo Assembly and Annotation of 11 Diverse Shrub Willow (Salix) Genomes Reveals Novel Gene Organization in Sex-Linked Regions.</title>
        <authorList>
            <person name="Hyden B."/>
            <person name="Feng K."/>
            <person name="Yates T.B."/>
            <person name="Jawdy S."/>
            <person name="Cereghino C."/>
            <person name="Smart L.B."/>
            <person name="Muchero W."/>
        </authorList>
    </citation>
    <scope>NUCLEOTIDE SEQUENCE [LARGE SCALE GENOMIC DNA]</scope>
    <source>
        <tissue evidence="2">Shoot tip</tissue>
    </source>
</reference>
<evidence type="ECO:0000313" key="3">
    <source>
        <dbReference type="Proteomes" id="UP001162972"/>
    </source>
</evidence>
<dbReference type="PANTHER" id="PTHR12736">
    <property type="entry name" value="LANC-LIKE PROTEIN"/>
    <property type="match status" value="1"/>
</dbReference>
<dbReference type="InterPro" id="IPR012341">
    <property type="entry name" value="6hp_glycosidase-like_sf"/>
</dbReference>
<dbReference type="SMART" id="SM01260">
    <property type="entry name" value="LANC_like"/>
    <property type="match status" value="1"/>
</dbReference>
<dbReference type="GO" id="GO:0005886">
    <property type="term" value="C:plasma membrane"/>
    <property type="evidence" value="ECO:0007669"/>
    <property type="project" value="TreeGrafter"/>
</dbReference>
<dbReference type="FunFam" id="1.50.10.10:FF:000061">
    <property type="entry name" value="LanC-like protein 2"/>
    <property type="match status" value="1"/>
</dbReference>
<dbReference type="Pfam" id="PF05147">
    <property type="entry name" value="LANC_like"/>
    <property type="match status" value="1"/>
</dbReference>
<dbReference type="InterPro" id="IPR020464">
    <property type="entry name" value="LanC-like_prot_euk"/>
</dbReference>
<dbReference type="AlphaFoldDB" id="A0AAD6K9F4"/>
<dbReference type="Proteomes" id="UP001162972">
    <property type="component" value="Chromosome 7"/>
</dbReference>
<comment type="similarity">
    <text evidence="1">Belongs to the LanC-like protein family.</text>
</comment>
<evidence type="ECO:0000256" key="1">
    <source>
        <dbReference type="ARBA" id="ARBA00007179"/>
    </source>
</evidence>
<dbReference type="Gene3D" id="1.50.10.10">
    <property type="match status" value="1"/>
</dbReference>
<sequence length="471" mass="51383">MSSLMEVTSQESHEESNNERLDLIHHLDPAAIDVLLPDETFLKAAISLKDQVVEATWKRDNNMGAAIDPTVYTGLLGTAFTCLRSYEVTGNKQDLLLCSNIIDTCSISPHASSRHMTLTFLCGRGGLYALGAVAANYKGDHQGRDFFLNLFLEVAQERALPVGPEEGGFGMSYELMHGRAGFLWAALFINKHLGEGTLPSDLLLPVVDAVLAGGRAGASDNATCPLMYRWHGTRYWGAANGLAGILQVLLNFPLLKEDMEDVRATLRYMMSNRFPHSGNYPSSEGNPRDKLVQWSHGATGMAITLCKASEMFPNDREFRDAAIEAGEVVWKSGLVKKVGLADGVAGNAYAFLSLYRLTGESIYEERAKAFASFLYRNANGHVAIGHGRGAADHAYSLFQGLAGTACLWFDLLKPESSRFPGSDSNVDRDDLVLFGKAIFTPWMPHRDELIDSALVLVGPSQTTSSLLLLLD</sequence>
<gene>
    <name evidence="2" type="ORF">OIU84_029499</name>
</gene>
<protein>
    <recommendedName>
        <fullName evidence="4">LanC-like protein GCL1</fullName>
    </recommendedName>
</protein>
<proteinExistence type="inferred from homology"/>
<evidence type="ECO:0008006" key="4">
    <source>
        <dbReference type="Google" id="ProtNLM"/>
    </source>
</evidence>
<dbReference type="GO" id="GO:0031179">
    <property type="term" value="P:peptide modification"/>
    <property type="evidence" value="ECO:0007669"/>
    <property type="project" value="InterPro"/>
</dbReference>
<dbReference type="GO" id="GO:0005975">
    <property type="term" value="P:carbohydrate metabolic process"/>
    <property type="evidence" value="ECO:0007669"/>
    <property type="project" value="InterPro"/>
</dbReference>
<organism evidence="2 3">
    <name type="scientific">Salix udensis</name>
    <dbReference type="NCBI Taxonomy" id="889485"/>
    <lineage>
        <taxon>Eukaryota</taxon>
        <taxon>Viridiplantae</taxon>
        <taxon>Streptophyta</taxon>
        <taxon>Embryophyta</taxon>
        <taxon>Tracheophyta</taxon>
        <taxon>Spermatophyta</taxon>
        <taxon>Magnoliopsida</taxon>
        <taxon>eudicotyledons</taxon>
        <taxon>Gunneridae</taxon>
        <taxon>Pentapetalae</taxon>
        <taxon>rosids</taxon>
        <taxon>fabids</taxon>
        <taxon>Malpighiales</taxon>
        <taxon>Salicaceae</taxon>
        <taxon>Saliceae</taxon>
        <taxon>Salix</taxon>
    </lineage>
</organism>
<dbReference type="EMBL" id="JAPFFJ010000009">
    <property type="protein sequence ID" value="KAJ6419401.1"/>
    <property type="molecule type" value="Genomic_DNA"/>
</dbReference>
<dbReference type="PRINTS" id="PR01951">
    <property type="entry name" value="LANCEUKARYTE"/>
</dbReference>
<name>A0AAD6K9F4_9ROSI</name>
<dbReference type="PANTHER" id="PTHR12736:SF25">
    <property type="entry name" value="LANC-LIKE PROTEIN GCL1"/>
    <property type="match status" value="1"/>
</dbReference>
<dbReference type="SUPFAM" id="SSF158745">
    <property type="entry name" value="LanC-like"/>
    <property type="match status" value="1"/>
</dbReference>
<keyword evidence="3" id="KW-1185">Reference proteome</keyword>